<name>A0A0C5VLK4_9GAMM</name>
<dbReference type="RefSeq" id="WP_044617526.1">
    <property type="nucleotide sequence ID" value="NZ_CP007142.1"/>
</dbReference>
<dbReference type="AlphaFoldDB" id="A0A0C5VLK4"/>
<dbReference type="Gene3D" id="3.60.40.10">
    <property type="entry name" value="PPM-type phosphatase domain"/>
    <property type="match status" value="1"/>
</dbReference>
<dbReference type="PATRIC" id="fig|1445510.3.peg.3099"/>
<accession>A0A0C5VLK4</accession>
<dbReference type="HOGENOM" id="CLU_000445_43_7_6"/>
<dbReference type="STRING" id="1445510.YC6258_03135"/>
<dbReference type="KEGG" id="gsn:YC6258_03135"/>
<dbReference type="Pfam" id="PF00072">
    <property type="entry name" value="Response_reg"/>
    <property type="match status" value="1"/>
</dbReference>
<dbReference type="EMBL" id="CP007142">
    <property type="protein sequence ID" value="AJQ95171.1"/>
    <property type="molecule type" value="Genomic_DNA"/>
</dbReference>
<organism evidence="4 5">
    <name type="scientific">Gynuella sunshinyii YC6258</name>
    <dbReference type="NCBI Taxonomy" id="1445510"/>
    <lineage>
        <taxon>Bacteria</taxon>
        <taxon>Pseudomonadati</taxon>
        <taxon>Pseudomonadota</taxon>
        <taxon>Gammaproteobacteria</taxon>
        <taxon>Oceanospirillales</taxon>
        <taxon>Saccharospirillaceae</taxon>
        <taxon>Gynuella</taxon>
    </lineage>
</organism>
<dbReference type="GO" id="GO:0016791">
    <property type="term" value="F:phosphatase activity"/>
    <property type="evidence" value="ECO:0007669"/>
    <property type="project" value="TreeGrafter"/>
</dbReference>
<dbReference type="Pfam" id="PF07228">
    <property type="entry name" value="SpoIIE"/>
    <property type="match status" value="1"/>
</dbReference>
<reference evidence="4 5" key="1">
    <citation type="submission" date="2014-01" db="EMBL/GenBank/DDBJ databases">
        <title>Full genme sequencing of cellulolytic bacterium Gynuella sunshinyii YC6258T gen. nov., sp. nov.</title>
        <authorList>
            <person name="Khan H."/>
            <person name="Chung E.J."/>
            <person name="Chung Y.R."/>
        </authorList>
    </citation>
    <scope>NUCLEOTIDE SEQUENCE [LARGE SCALE GENOMIC DNA]</scope>
    <source>
        <strain evidence="4 5">YC6258</strain>
    </source>
</reference>
<gene>
    <name evidence="4" type="ORF">YC6258_03135</name>
</gene>
<dbReference type="InterPro" id="IPR049510">
    <property type="entry name" value="RssB-like_REC"/>
</dbReference>
<keyword evidence="1" id="KW-0378">Hydrolase</keyword>
<dbReference type="Proteomes" id="UP000032266">
    <property type="component" value="Chromosome"/>
</dbReference>
<protein>
    <submittedName>
        <fullName evidence="4">Serine phosphatase RsbU, regulator of sigma subunit</fullName>
    </submittedName>
</protein>
<dbReference type="InterPro" id="IPR001932">
    <property type="entry name" value="PPM-type_phosphatase-like_dom"/>
</dbReference>
<dbReference type="FunFam" id="3.40.50.2300:FF:000301">
    <property type="entry name" value="Response regulator receiver"/>
    <property type="match status" value="1"/>
</dbReference>
<feature type="domain" description="Response regulatory" evidence="3">
    <location>
        <begin position="5"/>
        <end position="119"/>
    </location>
</feature>
<dbReference type="SMART" id="SM00448">
    <property type="entry name" value="REC"/>
    <property type="match status" value="1"/>
</dbReference>
<dbReference type="PANTHER" id="PTHR43156">
    <property type="entry name" value="STAGE II SPORULATION PROTEIN E-RELATED"/>
    <property type="match status" value="1"/>
</dbReference>
<dbReference type="InterPro" id="IPR011006">
    <property type="entry name" value="CheY-like_superfamily"/>
</dbReference>
<dbReference type="GO" id="GO:0000160">
    <property type="term" value="P:phosphorelay signal transduction system"/>
    <property type="evidence" value="ECO:0007669"/>
    <property type="project" value="InterPro"/>
</dbReference>
<dbReference type="OrthoDB" id="6399952at2"/>
<evidence type="ECO:0000256" key="1">
    <source>
        <dbReference type="ARBA" id="ARBA00022801"/>
    </source>
</evidence>
<dbReference type="InterPro" id="IPR036457">
    <property type="entry name" value="PPM-type-like_dom_sf"/>
</dbReference>
<dbReference type="PANTHER" id="PTHR43156:SF2">
    <property type="entry name" value="STAGE II SPORULATION PROTEIN E"/>
    <property type="match status" value="1"/>
</dbReference>
<proteinExistence type="predicted"/>
<dbReference type="SMART" id="SM00331">
    <property type="entry name" value="PP2C_SIG"/>
    <property type="match status" value="1"/>
</dbReference>
<dbReference type="SUPFAM" id="SSF52172">
    <property type="entry name" value="CheY-like"/>
    <property type="match status" value="1"/>
</dbReference>
<dbReference type="InterPro" id="IPR052016">
    <property type="entry name" value="Bact_Sigma-Reg"/>
</dbReference>
<keyword evidence="2" id="KW-0597">Phosphoprotein</keyword>
<evidence type="ECO:0000259" key="3">
    <source>
        <dbReference type="PROSITE" id="PS50110"/>
    </source>
</evidence>
<evidence type="ECO:0000313" key="5">
    <source>
        <dbReference type="Proteomes" id="UP000032266"/>
    </source>
</evidence>
<feature type="modified residue" description="4-aspartylphosphate" evidence="2">
    <location>
        <position position="54"/>
    </location>
</feature>
<keyword evidence="5" id="KW-1185">Reference proteome</keyword>
<evidence type="ECO:0000313" key="4">
    <source>
        <dbReference type="EMBL" id="AJQ95171.1"/>
    </source>
</evidence>
<evidence type="ECO:0000256" key="2">
    <source>
        <dbReference type="PROSITE-ProRule" id="PRU00169"/>
    </source>
</evidence>
<dbReference type="CDD" id="cd17555">
    <property type="entry name" value="REC_RssB-like"/>
    <property type="match status" value="1"/>
</dbReference>
<dbReference type="InterPro" id="IPR001789">
    <property type="entry name" value="Sig_transdc_resp-reg_receiver"/>
</dbReference>
<sequence length="386" mass="42769">MRKGKLLIIDDESPVRDTVVGYLEDSQYEVIEASNGEDGLKLFRSAKPDLVLCDLKMPKIDGLVVLKTVLEESPNTPFIVVSGAGVMSDVVEALRLGASDYLVKPLSDLAVLEHSIEKNLSAANLMKQNESYRIRLEQTNQQLEADLKAGRKIQQKMLPDNRAVIHNYRLEHQIFPSHYLSGDFVDYFELNDHQFLFFIADVSGHGVSSAIITVLIKNYLQSLRGSWESDVHDQLSDPSRILAGLNLYLIEMGLDRHATMFVGVIDSAKAKLIYSCAAHFPTPILKRANDAEALPTDGLPVGLLPEAVYQNREKSLVDVSGMFLCSDGLLEIMDEASLVQKETRLLEIITESNNSLSEICAHFGMGNVEDIPDDITLLSVNNIGLI</sequence>
<dbReference type="Gene3D" id="3.40.50.2300">
    <property type="match status" value="1"/>
</dbReference>
<dbReference type="PROSITE" id="PS50110">
    <property type="entry name" value="RESPONSE_REGULATORY"/>
    <property type="match status" value="1"/>
</dbReference>